<organism evidence="2">
    <name type="scientific">bioreactor metagenome</name>
    <dbReference type="NCBI Taxonomy" id="1076179"/>
    <lineage>
        <taxon>unclassified sequences</taxon>
        <taxon>metagenomes</taxon>
        <taxon>ecological metagenomes</taxon>
    </lineage>
</organism>
<dbReference type="AlphaFoldDB" id="A0A645JEG7"/>
<proteinExistence type="predicted"/>
<comment type="caution">
    <text evidence="2">The sequence shown here is derived from an EMBL/GenBank/DDBJ whole genome shotgun (WGS) entry which is preliminary data.</text>
</comment>
<evidence type="ECO:0000256" key="1">
    <source>
        <dbReference type="SAM" id="MobiDB-lite"/>
    </source>
</evidence>
<name>A0A645JEG7_9ZZZZ</name>
<feature type="region of interest" description="Disordered" evidence="1">
    <location>
        <begin position="1"/>
        <end position="22"/>
    </location>
</feature>
<sequence>MVGADGTERPTSVGLGEPAAGRQEWVEKPLVVALDHHPHDPQIERDETQELERDVASRAQRLGGRQWRLGQVDDRIAAAGGFVHGELGHGHSGISCQPRYALAL</sequence>
<dbReference type="EMBL" id="VSSQ01139661">
    <property type="protein sequence ID" value="MPN62108.1"/>
    <property type="molecule type" value="Genomic_DNA"/>
</dbReference>
<evidence type="ECO:0000313" key="2">
    <source>
        <dbReference type="EMBL" id="MPN62108.1"/>
    </source>
</evidence>
<gene>
    <name evidence="2" type="ORF">SDC9_209855</name>
</gene>
<accession>A0A645JEG7</accession>
<protein>
    <submittedName>
        <fullName evidence="2">Uncharacterized protein</fullName>
    </submittedName>
</protein>
<reference evidence="2" key="1">
    <citation type="submission" date="2019-08" db="EMBL/GenBank/DDBJ databases">
        <authorList>
            <person name="Kucharzyk K."/>
            <person name="Murdoch R.W."/>
            <person name="Higgins S."/>
            <person name="Loffler F."/>
        </authorList>
    </citation>
    <scope>NUCLEOTIDE SEQUENCE</scope>
</reference>